<dbReference type="Proteomes" id="UP001500713">
    <property type="component" value="Unassembled WGS sequence"/>
</dbReference>
<evidence type="ECO:0000313" key="2">
    <source>
        <dbReference type="Proteomes" id="UP001500713"/>
    </source>
</evidence>
<name>A0ABN1AU64_9SPHN</name>
<accession>A0ABN1AU64</accession>
<sequence>MRVVGALIAAAIVTACTMADSKEPSFPVEPDGGIGDGISRPMLETISPDQFKRPWRVFEAPVACIFMAQGNVDPLLVATSQQANGANGQAIIRINSRVIYLTDNAGVSGRIEKGGTFSSEAIEIHLERNGVETRHKTQNTFFWPAILKISQDEGGSNLYEGHYECDASKAGA</sequence>
<organism evidence="1 2">
    <name type="scientific">Parasphingorhabdus litoris</name>
    <dbReference type="NCBI Taxonomy" id="394733"/>
    <lineage>
        <taxon>Bacteria</taxon>
        <taxon>Pseudomonadati</taxon>
        <taxon>Pseudomonadota</taxon>
        <taxon>Alphaproteobacteria</taxon>
        <taxon>Sphingomonadales</taxon>
        <taxon>Sphingomonadaceae</taxon>
        <taxon>Parasphingorhabdus</taxon>
    </lineage>
</organism>
<keyword evidence="2" id="KW-1185">Reference proteome</keyword>
<dbReference type="RefSeq" id="WP_229956735.1">
    <property type="nucleotide sequence ID" value="NZ_BAAAEM010000003.1"/>
</dbReference>
<dbReference type="EMBL" id="BAAAEM010000003">
    <property type="protein sequence ID" value="GAA0483536.1"/>
    <property type="molecule type" value="Genomic_DNA"/>
</dbReference>
<proteinExistence type="predicted"/>
<protein>
    <recommendedName>
        <fullName evidence="3">DUF3455 domain-containing protein</fullName>
    </recommendedName>
</protein>
<gene>
    <name evidence="1" type="ORF">GCM10009096_27490</name>
</gene>
<evidence type="ECO:0008006" key="3">
    <source>
        <dbReference type="Google" id="ProtNLM"/>
    </source>
</evidence>
<reference evidence="1 2" key="1">
    <citation type="journal article" date="2019" name="Int. J. Syst. Evol. Microbiol.">
        <title>The Global Catalogue of Microorganisms (GCM) 10K type strain sequencing project: providing services to taxonomists for standard genome sequencing and annotation.</title>
        <authorList>
            <consortium name="The Broad Institute Genomics Platform"/>
            <consortium name="The Broad Institute Genome Sequencing Center for Infectious Disease"/>
            <person name="Wu L."/>
            <person name="Ma J."/>
        </authorList>
    </citation>
    <scope>NUCLEOTIDE SEQUENCE [LARGE SCALE GENOMIC DNA]</scope>
    <source>
        <strain evidence="1 2">JCM 14162</strain>
    </source>
</reference>
<evidence type="ECO:0000313" key="1">
    <source>
        <dbReference type="EMBL" id="GAA0483536.1"/>
    </source>
</evidence>
<dbReference type="PROSITE" id="PS51257">
    <property type="entry name" value="PROKAR_LIPOPROTEIN"/>
    <property type="match status" value="1"/>
</dbReference>
<comment type="caution">
    <text evidence="1">The sequence shown here is derived from an EMBL/GenBank/DDBJ whole genome shotgun (WGS) entry which is preliminary data.</text>
</comment>